<dbReference type="Gene3D" id="3.40.50.150">
    <property type="entry name" value="Vaccinia Virus protein VP39"/>
    <property type="match status" value="1"/>
</dbReference>
<evidence type="ECO:0000313" key="8">
    <source>
        <dbReference type="EMBL" id="HIQ32789.1"/>
    </source>
</evidence>
<evidence type="ECO:0000256" key="2">
    <source>
        <dbReference type="ARBA" id="ARBA00022679"/>
    </source>
</evidence>
<gene>
    <name evidence="8" type="ORF">EYH55_04855</name>
</gene>
<evidence type="ECO:0000256" key="3">
    <source>
        <dbReference type="ARBA" id="ARBA00022691"/>
    </source>
</evidence>
<keyword evidence="2 8" id="KW-0808">Transferase</keyword>
<feature type="binding site" evidence="5">
    <location>
        <position position="118"/>
    </location>
    <ligand>
        <name>S-adenosyl-L-methionine</name>
        <dbReference type="ChEBI" id="CHEBI:59789"/>
    </ligand>
</feature>
<dbReference type="InterPro" id="IPR049470">
    <property type="entry name" value="TRM61_C"/>
</dbReference>
<evidence type="ECO:0000256" key="4">
    <source>
        <dbReference type="ARBA" id="ARBA00022694"/>
    </source>
</evidence>
<dbReference type="Proteomes" id="UP000623215">
    <property type="component" value="Unassembled WGS sequence"/>
</dbReference>
<feature type="binding site" evidence="5">
    <location>
        <position position="171"/>
    </location>
    <ligand>
        <name>S-adenosyl-L-methionine</name>
        <dbReference type="ChEBI" id="CHEBI:59789"/>
    </ligand>
</feature>
<organism evidence="8 9">
    <name type="scientific">Methanothermococcus okinawensis</name>
    <dbReference type="NCBI Taxonomy" id="155863"/>
    <lineage>
        <taxon>Archaea</taxon>
        <taxon>Methanobacteriati</taxon>
        <taxon>Methanobacteriota</taxon>
        <taxon>Methanomada group</taxon>
        <taxon>Methanococci</taxon>
        <taxon>Methanococcales</taxon>
        <taxon>Methanococcaceae</taxon>
        <taxon>Methanothermococcus</taxon>
    </lineage>
</organism>
<proteinExistence type="predicted"/>
<keyword evidence="4" id="KW-0819">tRNA processing</keyword>
<name>A0A832ZZ67_9EURY</name>
<dbReference type="CDD" id="cd02440">
    <property type="entry name" value="AdoMet_MTases"/>
    <property type="match status" value="1"/>
</dbReference>
<dbReference type="InterPro" id="IPR029063">
    <property type="entry name" value="SAM-dependent_MTases_sf"/>
</dbReference>
<dbReference type="EMBL" id="DQVW01000092">
    <property type="protein sequence ID" value="HIQ32789.1"/>
    <property type="molecule type" value="Genomic_DNA"/>
</dbReference>
<dbReference type="GO" id="GO:0160107">
    <property type="term" value="F:tRNA (adenine(58)-N1)-methyltransferase activity"/>
    <property type="evidence" value="ECO:0007669"/>
    <property type="project" value="InterPro"/>
</dbReference>
<keyword evidence="1 8" id="KW-0489">Methyltransferase</keyword>
<feature type="region of interest" description="Disordered" evidence="6">
    <location>
        <begin position="277"/>
        <end position="297"/>
    </location>
</feature>
<dbReference type="GO" id="GO:0031515">
    <property type="term" value="C:tRNA (m1A) methyltransferase complex"/>
    <property type="evidence" value="ECO:0007669"/>
    <property type="project" value="InterPro"/>
</dbReference>
<dbReference type="GO" id="GO:0030488">
    <property type="term" value="P:tRNA methylation"/>
    <property type="evidence" value="ECO:0007669"/>
    <property type="project" value="InterPro"/>
</dbReference>
<sequence>MRKKLLVDERGKKYLLKKDVERFGNDLGVVDLKGVKEGSVLKSHKGHTFYLLEPTLYDVVKKMKRRVTTLLPKDIGIILTYCGIADGETVVEAGTGSGALTIYLANAVGKRGKVITYEKRPEFAKVARENLAALGLVRRGQKIIGLDEEDTVEEGEEEEDGLYNVIQKIGDVTQGIEERNVDVVVLDLPDPWNVVEHAKKALNKAKGRIAIYVPYIEQAKKSVEALKKHGFMEIRTVECLVRDIEISEKGARPSPRMIGHTGYIVVARVKPEECVREKEEERKEELREEASSGGKKE</sequence>
<dbReference type="InterPro" id="IPR014816">
    <property type="entry name" value="tRNA_MeTrfase_Gcd14"/>
</dbReference>
<dbReference type="AlphaFoldDB" id="A0A832ZZ67"/>
<reference evidence="8" key="1">
    <citation type="journal article" date="2020" name="ISME J.">
        <title>Gammaproteobacteria mediating utilization of methyl-, sulfur- and petroleum organic compounds in deep ocean hydrothermal plumes.</title>
        <authorList>
            <person name="Zhou Z."/>
            <person name="Liu Y."/>
            <person name="Pan J."/>
            <person name="Cron B.R."/>
            <person name="Toner B.M."/>
            <person name="Anantharaman K."/>
            <person name="Breier J.A."/>
            <person name="Dick G.J."/>
            <person name="Li M."/>
        </authorList>
    </citation>
    <scope>NUCLEOTIDE SEQUENCE</scope>
    <source>
        <strain evidence="8">SZUA-1534</strain>
    </source>
</reference>
<feature type="binding site" evidence="5">
    <location>
        <begin position="97"/>
        <end position="100"/>
    </location>
    <ligand>
        <name>S-adenosyl-L-methionine</name>
        <dbReference type="ChEBI" id="CHEBI:59789"/>
    </ligand>
</feature>
<dbReference type="PANTHER" id="PTHR12133">
    <property type="entry name" value="TRNA (ADENINE(58)-N(1))-METHYLTRANSFERASE"/>
    <property type="match status" value="1"/>
</dbReference>
<keyword evidence="3 5" id="KW-0949">S-adenosyl-L-methionine</keyword>
<comment type="caution">
    <text evidence="8">The sequence shown here is derived from an EMBL/GenBank/DDBJ whole genome shotgun (WGS) entry which is preliminary data.</text>
</comment>
<feature type="binding site" evidence="5">
    <location>
        <position position="187"/>
    </location>
    <ligand>
        <name>S-adenosyl-L-methionine</name>
        <dbReference type="ChEBI" id="CHEBI:59789"/>
    </ligand>
</feature>
<dbReference type="Gene3D" id="3.10.330.20">
    <property type="match status" value="1"/>
</dbReference>
<dbReference type="SUPFAM" id="SSF53335">
    <property type="entry name" value="S-adenosyl-L-methionine-dependent methyltransferases"/>
    <property type="match status" value="1"/>
</dbReference>
<dbReference type="PANTHER" id="PTHR12133:SF1">
    <property type="entry name" value="TRNA (ADENINE(58)-N(1))-METHYLTRANSFERASE, MITOCHONDRIAL"/>
    <property type="match status" value="1"/>
</dbReference>
<dbReference type="PROSITE" id="PS51620">
    <property type="entry name" value="SAM_TRM61"/>
    <property type="match status" value="1"/>
</dbReference>
<protein>
    <submittedName>
        <fullName evidence="8">tRNA (Adenine-N1)-methyltransferase</fullName>
    </submittedName>
</protein>
<evidence type="ECO:0000256" key="5">
    <source>
        <dbReference type="PIRSR" id="PIRSR017269-1"/>
    </source>
</evidence>
<dbReference type="PIRSF" id="PIRSF017269">
    <property type="entry name" value="GCD14"/>
    <property type="match status" value="1"/>
</dbReference>
<dbReference type="Pfam" id="PF08704">
    <property type="entry name" value="GCD14"/>
    <property type="match status" value="1"/>
</dbReference>
<accession>A0A832ZZ67</accession>
<evidence type="ECO:0000313" key="9">
    <source>
        <dbReference type="Proteomes" id="UP000623215"/>
    </source>
</evidence>
<evidence type="ECO:0000259" key="7">
    <source>
        <dbReference type="Pfam" id="PF08704"/>
    </source>
</evidence>
<evidence type="ECO:0000256" key="6">
    <source>
        <dbReference type="SAM" id="MobiDB-lite"/>
    </source>
</evidence>
<evidence type="ECO:0000256" key="1">
    <source>
        <dbReference type="ARBA" id="ARBA00022603"/>
    </source>
</evidence>
<feature type="domain" description="tRNA (adenine(58)-N(1))-methyltransferase catalytic subunit TRM61 C-terminal" evidence="7">
    <location>
        <begin position="50"/>
        <end position="246"/>
    </location>
</feature>